<gene>
    <name evidence="2" type="primary">SIMC1</name>
</gene>
<reference evidence="2" key="2">
    <citation type="submission" date="2025-08" db="UniProtKB">
        <authorList>
            <consortium name="Ensembl"/>
        </authorList>
    </citation>
    <scope>IDENTIFICATION</scope>
    <source>
        <strain evidence="2">Glennie</strain>
    </source>
</reference>
<evidence type="ECO:0000313" key="3">
    <source>
        <dbReference type="Proteomes" id="UP000002279"/>
    </source>
</evidence>
<dbReference type="PANTHER" id="PTHR23187">
    <property type="entry name" value="FLJ44216 PROTEIN-RELATED"/>
    <property type="match status" value="1"/>
</dbReference>
<feature type="compositionally biased region" description="Low complexity" evidence="1">
    <location>
        <begin position="124"/>
        <end position="134"/>
    </location>
</feature>
<sequence length="646" mass="69538">MNGGGGGRLGRPPGGGELSGGLCRGEESWLGGCRGEAVPPLPGRGGEEAAMAGGGLPAKDHVVLPARIPALRVVDFIDLTQEAAPTTQAPDGPGVIDLTGPDDDHHHDDRAGPPGFPRARDPRAAPGPSGAAPRVQDEEGWTGGGHQAPGRPPSGVGKDLRPPAAEGPGRRPSPGSGSEPGCSPASRNGGVGSPGRLRLASDTRSPSPGARGERDGGGPAEPSEDPPPAPFAGPSRAEEPPAGAAGPSPAGRAHGRPCLHRLKYFQRPPVHHLFFQTLIQDKDVLEHYPPGDLVAHVIHKILLVTDSLDLLKDAYVLLLKIQQLHPANVNSVQWNWEMLRSVMEAQAPPPRRLYFLRYVVQTLQDDFQNALRRHWQQLQGSIVSSVLSCDKQPNNIRDVISWLVREVTGMGTDQDRDQDPQAGGTWPNPARDGPEGSQQVVCCLQRMLSMAVEVDRSPTCSSAKIANKMFDAVLAIPERGQRKIFFTTMESHLLRCKLLEMMFFHSCKEPTTLPLSLAQALHFLANATSLLPCRDEEEKWQSWDELIEHLQLLLISYQHVLTEHLRSPVSERKELLIREARGAAAAEDEVTPLDVELGLQALRQRLPSAPGAPPLHRALRRLGRLFLALLALLPPAAAAAARRAPL</sequence>
<feature type="region of interest" description="Disordered" evidence="1">
    <location>
        <begin position="83"/>
        <end position="254"/>
    </location>
</feature>
<feature type="compositionally biased region" description="Low complexity" evidence="1">
    <location>
        <begin position="232"/>
        <end position="252"/>
    </location>
</feature>
<keyword evidence="3" id="KW-1185">Reference proteome</keyword>
<feature type="region of interest" description="Disordered" evidence="1">
    <location>
        <begin position="1"/>
        <end position="55"/>
    </location>
</feature>
<evidence type="ECO:0000256" key="1">
    <source>
        <dbReference type="SAM" id="MobiDB-lite"/>
    </source>
</evidence>
<reference evidence="2" key="3">
    <citation type="submission" date="2025-09" db="UniProtKB">
        <authorList>
            <consortium name="Ensembl"/>
        </authorList>
    </citation>
    <scope>IDENTIFICATION</scope>
    <source>
        <strain evidence="2">Glennie</strain>
    </source>
</reference>
<dbReference type="PANTHER" id="PTHR23187:SF3">
    <property type="entry name" value="SUMO-INTERACTING MOTIF-CONTAINING PROTEIN 1"/>
    <property type="match status" value="1"/>
</dbReference>
<protein>
    <recommendedName>
        <fullName evidence="4">SUMO interacting motifs containing 1</fullName>
    </recommendedName>
</protein>
<name>A0A6I8NC89_ORNAN</name>
<organism evidence="2 3">
    <name type="scientific">Ornithorhynchus anatinus</name>
    <name type="common">Duckbill platypus</name>
    <dbReference type="NCBI Taxonomy" id="9258"/>
    <lineage>
        <taxon>Eukaryota</taxon>
        <taxon>Metazoa</taxon>
        <taxon>Chordata</taxon>
        <taxon>Craniata</taxon>
        <taxon>Vertebrata</taxon>
        <taxon>Euteleostomi</taxon>
        <taxon>Mammalia</taxon>
        <taxon>Monotremata</taxon>
        <taxon>Ornithorhynchidae</taxon>
        <taxon>Ornithorhynchus</taxon>
    </lineage>
</organism>
<evidence type="ECO:0000313" key="2">
    <source>
        <dbReference type="Ensembl" id="ENSOANP00000038646.1"/>
    </source>
</evidence>
<dbReference type="InterPro" id="IPR052119">
    <property type="entry name" value="ElonginBC-PRC2_ViralRestrict"/>
</dbReference>
<dbReference type="Proteomes" id="UP000002279">
    <property type="component" value="Chromosome X2"/>
</dbReference>
<dbReference type="OMA" id="LLEMMFF"/>
<proteinExistence type="predicted"/>
<dbReference type="Bgee" id="ENSOANG00000036387">
    <property type="expression patterns" value="Expressed in cerebellum and 7 other cell types or tissues"/>
</dbReference>
<dbReference type="AlphaFoldDB" id="A0A6I8NC89"/>
<feature type="region of interest" description="Disordered" evidence="1">
    <location>
        <begin position="411"/>
        <end position="436"/>
    </location>
</feature>
<feature type="compositionally biased region" description="Gly residues" evidence="1">
    <location>
        <begin position="1"/>
        <end position="23"/>
    </location>
</feature>
<feature type="compositionally biased region" description="Low complexity" evidence="1">
    <location>
        <begin position="162"/>
        <end position="186"/>
    </location>
</feature>
<dbReference type="Ensembl" id="ENSOANT00000055943.1">
    <property type="protein sequence ID" value="ENSOANP00000038646.1"/>
    <property type="gene ID" value="ENSOANG00000036387.1"/>
</dbReference>
<dbReference type="GO" id="GO:0032184">
    <property type="term" value="F:SUMO polymer binding"/>
    <property type="evidence" value="ECO:0000318"/>
    <property type="project" value="GO_Central"/>
</dbReference>
<dbReference type="InParanoid" id="A0A6I8NC89"/>
<dbReference type="FunCoup" id="A0A6I8NC89">
    <property type="interactions" value="262"/>
</dbReference>
<feature type="compositionally biased region" description="Basic and acidic residues" evidence="1">
    <location>
        <begin position="102"/>
        <end position="111"/>
    </location>
</feature>
<dbReference type="GeneTree" id="ENSGT00940000153451"/>
<reference evidence="2 3" key="1">
    <citation type="journal article" date="2008" name="Nature">
        <title>Genome analysis of the platypus reveals unique signatures of evolution.</title>
        <authorList>
            <person name="Warren W.C."/>
            <person name="Hillier L.W."/>
            <person name="Marshall Graves J.A."/>
            <person name="Birney E."/>
            <person name="Ponting C.P."/>
            <person name="Grutzner F."/>
            <person name="Belov K."/>
            <person name="Miller W."/>
            <person name="Clarke L."/>
            <person name="Chinwalla A.T."/>
            <person name="Yang S.P."/>
            <person name="Heger A."/>
            <person name="Locke D.P."/>
            <person name="Miethke P."/>
            <person name="Waters P.D."/>
            <person name="Veyrunes F."/>
            <person name="Fulton L."/>
            <person name="Fulton B."/>
            <person name="Graves T."/>
            <person name="Wallis J."/>
            <person name="Puente X.S."/>
            <person name="Lopez-Otin C."/>
            <person name="Ordonez G.R."/>
            <person name="Eichler E.E."/>
            <person name="Chen L."/>
            <person name="Cheng Z."/>
            <person name="Deakin J.E."/>
            <person name="Alsop A."/>
            <person name="Thompson K."/>
            <person name="Kirby P."/>
            <person name="Papenfuss A.T."/>
            <person name="Wakefield M.J."/>
            <person name="Olender T."/>
            <person name="Lancet D."/>
            <person name="Huttley G.A."/>
            <person name="Smit A.F."/>
            <person name="Pask A."/>
            <person name="Temple-Smith P."/>
            <person name="Batzer M.A."/>
            <person name="Walker J.A."/>
            <person name="Konkel M.K."/>
            <person name="Harris R.S."/>
            <person name="Whittington C.M."/>
            <person name="Wong E.S."/>
            <person name="Gemmell N.J."/>
            <person name="Buschiazzo E."/>
            <person name="Vargas Jentzsch I.M."/>
            <person name="Merkel A."/>
            <person name="Schmitz J."/>
            <person name="Zemann A."/>
            <person name="Churakov G."/>
            <person name="Kriegs J.O."/>
            <person name="Brosius J."/>
            <person name="Murchison E.P."/>
            <person name="Sachidanandam R."/>
            <person name="Smith C."/>
            <person name="Hannon G.J."/>
            <person name="Tsend-Ayush E."/>
            <person name="McMillan D."/>
            <person name="Attenborough R."/>
            <person name="Rens W."/>
            <person name="Ferguson-Smith M."/>
            <person name="Lefevre C.M."/>
            <person name="Sharp J.A."/>
            <person name="Nicholas K.R."/>
            <person name="Ray D.A."/>
            <person name="Kube M."/>
            <person name="Reinhardt R."/>
            <person name="Pringle T.H."/>
            <person name="Taylor J."/>
            <person name="Jones R.C."/>
            <person name="Nixon B."/>
            <person name="Dacheux J.L."/>
            <person name="Niwa H."/>
            <person name="Sekita Y."/>
            <person name="Huang X."/>
            <person name="Stark A."/>
            <person name="Kheradpour P."/>
            <person name="Kellis M."/>
            <person name="Flicek P."/>
            <person name="Chen Y."/>
            <person name="Webber C."/>
            <person name="Hardison R."/>
            <person name="Nelson J."/>
            <person name="Hallsworth-Pepin K."/>
            <person name="Delehaunty K."/>
            <person name="Markovic C."/>
            <person name="Minx P."/>
            <person name="Feng Y."/>
            <person name="Kremitzki C."/>
            <person name="Mitreva M."/>
            <person name="Glasscock J."/>
            <person name="Wylie T."/>
            <person name="Wohldmann P."/>
            <person name="Thiru P."/>
            <person name="Nhan M.N."/>
            <person name="Pohl C.S."/>
            <person name="Smith S.M."/>
            <person name="Hou S."/>
            <person name="Nefedov M."/>
            <person name="de Jong P.J."/>
            <person name="Renfree M.B."/>
            <person name="Mardis E.R."/>
            <person name="Wilson R.K."/>
        </authorList>
    </citation>
    <scope>NUCLEOTIDE SEQUENCE [LARGE SCALE GENOMIC DNA]</scope>
    <source>
        <strain evidence="2 3">Glennie</strain>
    </source>
</reference>
<evidence type="ECO:0008006" key="4">
    <source>
        <dbReference type="Google" id="ProtNLM"/>
    </source>
</evidence>
<accession>A0A6I8NC89</accession>